<keyword evidence="2" id="KW-1185">Reference proteome</keyword>
<gene>
    <name evidence="1" type="ORF">HPB49_001203</name>
</gene>
<evidence type="ECO:0000313" key="2">
    <source>
        <dbReference type="Proteomes" id="UP000821865"/>
    </source>
</evidence>
<protein>
    <submittedName>
        <fullName evidence="1">Uncharacterized protein</fullName>
    </submittedName>
</protein>
<evidence type="ECO:0000313" key="1">
    <source>
        <dbReference type="EMBL" id="KAH7952796.1"/>
    </source>
</evidence>
<dbReference type="EMBL" id="CM023473">
    <property type="protein sequence ID" value="KAH7952796.1"/>
    <property type="molecule type" value="Genomic_DNA"/>
</dbReference>
<accession>A0ACB8CUH1</accession>
<comment type="caution">
    <text evidence="1">The sequence shown here is derived from an EMBL/GenBank/DDBJ whole genome shotgun (WGS) entry which is preliminary data.</text>
</comment>
<proteinExistence type="predicted"/>
<dbReference type="Proteomes" id="UP000821865">
    <property type="component" value="Chromosome 4"/>
</dbReference>
<name>A0ACB8CUH1_DERSI</name>
<organism evidence="1 2">
    <name type="scientific">Dermacentor silvarum</name>
    <name type="common">Tick</name>
    <dbReference type="NCBI Taxonomy" id="543639"/>
    <lineage>
        <taxon>Eukaryota</taxon>
        <taxon>Metazoa</taxon>
        <taxon>Ecdysozoa</taxon>
        <taxon>Arthropoda</taxon>
        <taxon>Chelicerata</taxon>
        <taxon>Arachnida</taxon>
        <taxon>Acari</taxon>
        <taxon>Parasitiformes</taxon>
        <taxon>Ixodida</taxon>
        <taxon>Ixodoidea</taxon>
        <taxon>Ixodidae</taxon>
        <taxon>Rhipicephalinae</taxon>
        <taxon>Dermacentor</taxon>
    </lineage>
</organism>
<reference evidence="1" key="1">
    <citation type="submission" date="2020-05" db="EMBL/GenBank/DDBJ databases">
        <title>Large-scale comparative analyses of tick genomes elucidate their genetic diversity and vector capacities.</title>
        <authorList>
            <person name="Jia N."/>
            <person name="Wang J."/>
            <person name="Shi W."/>
            <person name="Du L."/>
            <person name="Sun Y."/>
            <person name="Zhan W."/>
            <person name="Jiang J."/>
            <person name="Wang Q."/>
            <person name="Zhang B."/>
            <person name="Ji P."/>
            <person name="Sakyi L.B."/>
            <person name="Cui X."/>
            <person name="Yuan T."/>
            <person name="Jiang B."/>
            <person name="Yang W."/>
            <person name="Lam T.T.-Y."/>
            <person name="Chang Q."/>
            <person name="Ding S."/>
            <person name="Wang X."/>
            <person name="Zhu J."/>
            <person name="Ruan X."/>
            <person name="Zhao L."/>
            <person name="Wei J."/>
            <person name="Que T."/>
            <person name="Du C."/>
            <person name="Cheng J."/>
            <person name="Dai P."/>
            <person name="Han X."/>
            <person name="Huang E."/>
            <person name="Gao Y."/>
            <person name="Liu J."/>
            <person name="Shao H."/>
            <person name="Ye R."/>
            <person name="Li L."/>
            <person name="Wei W."/>
            <person name="Wang X."/>
            <person name="Wang C."/>
            <person name="Yang T."/>
            <person name="Huo Q."/>
            <person name="Li W."/>
            <person name="Guo W."/>
            <person name="Chen H."/>
            <person name="Zhou L."/>
            <person name="Ni X."/>
            <person name="Tian J."/>
            <person name="Zhou Y."/>
            <person name="Sheng Y."/>
            <person name="Liu T."/>
            <person name="Pan Y."/>
            <person name="Xia L."/>
            <person name="Li J."/>
            <person name="Zhao F."/>
            <person name="Cao W."/>
        </authorList>
    </citation>
    <scope>NUCLEOTIDE SEQUENCE</scope>
    <source>
        <strain evidence="1">Dsil-2018</strain>
    </source>
</reference>
<sequence length="218" mass="24445">MLNTPTSAASPNFSSRGSPRSATRTTESVAPSNGVNTLPGPLVPSDGGSIRLAESESFQEALRAITEHFIEISELRRFGKTGLLWVPTNITPEALKMLYSAGIVSVYRCNRSVVDRTRKKGKDRASYRGGIMAELVERGKKRQREEEKEEQAADAATERELKRRQDAMTLEEIREQVQEAEKKLAALVAERLQLFMQLEKVLREEEAQKRALEKEANN</sequence>